<sequence length="187" mass="21097">MPLSESQCGKGPFYFLKTPSWKKKAGNKRKSGSRLIGSARLSRGSRAACWEPRPRRLRKEREALTCCDSEEAGRGGIFDCEWGKRPQLSESPQVSSLGKSDSSLSECSGLFYKEEALEKDLSDMSKEINLMLSTYAKVLSERAAVDASYIDEIDGLFKEANIIENFLVQKREFLKQRFTVITNTLHK</sequence>
<dbReference type="RGD" id="1597300">
    <property type="gene designation" value="Tex12"/>
</dbReference>
<protein>
    <submittedName>
        <fullName evidence="1">Testis expressed 12</fullName>
    </submittedName>
</protein>
<dbReference type="Pfam" id="PF15219">
    <property type="entry name" value="TEX12"/>
    <property type="match status" value="1"/>
</dbReference>
<dbReference type="Ensembl" id="ENSRNOT00000165791.1">
    <property type="protein sequence ID" value="ENSRNOP00000103417.1"/>
    <property type="gene ID" value="ENSRNOG00000049470.3"/>
</dbReference>
<dbReference type="Proteomes" id="UP000002494">
    <property type="component" value="Chromosome 8"/>
</dbReference>
<reference evidence="1" key="2">
    <citation type="submission" date="2025-08" db="UniProtKB">
        <authorList>
            <consortium name="Ensembl"/>
        </authorList>
    </citation>
    <scope>IDENTIFICATION</scope>
    <source>
        <strain evidence="1">Brown Norway</strain>
    </source>
</reference>
<accession>A0ABK0LNU8</accession>
<reference evidence="1" key="3">
    <citation type="submission" date="2025-09" db="UniProtKB">
        <authorList>
            <consortium name="Ensembl"/>
        </authorList>
    </citation>
    <scope>IDENTIFICATION</scope>
    <source>
        <strain evidence="1">Brown Norway</strain>
    </source>
</reference>
<reference evidence="1" key="1">
    <citation type="submission" date="2024-01" db="EMBL/GenBank/DDBJ databases">
        <title>GRCr8: a new rat reference genome assembly contstructed from accurate long reads and long range scaffolding.</title>
        <authorList>
            <person name="Doris P.A."/>
            <person name="Kalbfleisch T."/>
            <person name="Li K."/>
            <person name="Howe K."/>
            <person name="Wood J."/>
        </authorList>
    </citation>
    <scope>NUCLEOTIDE SEQUENCE [LARGE SCALE GENOMIC DNA]</scope>
    <source>
        <strain evidence="1">Brown Norway</strain>
    </source>
</reference>
<organism evidence="1 2">
    <name type="scientific">Rattus norvegicus</name>
    <name type="common">Rat</name>
    <dbReference type="NCBI Taxonomy" id="10116"/>
    <lineage>
        <taxon>Eukaryota</taxon>
        <taxon>Metazoa</taxon>
        <taxon>Chordata</taxon>
        <taxon>Craniata</taxon>
        <taxon>Vertebrata</taxon>
        <taxon>Euteleostomi</taxon>
        <taxon>Mammalia</taxon>
        <taxon>Eutheria</taxon>
        <taxon>Euarchontoglires</taxon>
        <taxon>Glires</taxon>
        <taxon>Rodentia</taxon>
        <taxon>Myomorpha</taxon>
        <taxon>Muroidea</taxon>
        <taxon>Muridae</taxon>
        <taxon>Murinae</taxon>
        <taxon>Rattus</taxon>
    </lineage>
</organism>
<keyword evidence="2" id="KW-1185">Reference proteome</keyword>
<dbReference type="PANTHER" id="PTHR37349:SF1">
    <property type="entry name" value="TESTIS-EXPRESSED PROTEIN 12"/>
    <property type="match status" value="1"/>
</dbReference>
<dbReference type="InterPro" id="IPR029193">
    <property type="entry name" value="TEX12"/>
</dbReference>
<evidence type="ECO:0000313" key="1">
    <source>
        <dbReference type="Ensembl" id="ENSRNOP00000103417.1"/>
    </source>
</evidence>
<name>A0ABK0LNU8_RAT</name>
<gene>
    <name evidence="1" type="primary">Tex12</name>
</gene>
<dbReference type="PANTHER" id="PTHR37349">
    <property type="entry name" value="TESTIS-EXPRESSED PROTEIN 12"/>
    <property type="match status" value="1"/>
</dbReference>
<proteinExistence type="predicted"/>
<evidence type="ECO:0000313" key="2">
    <source>
        <dbReference type="Proteomes" id="UP000002494"/>
    </source>
</evidence>
<dbReference type="GeneTree" id="ENSGT00390000006602"/>